<dbReference type="Gene3D" id="3.40.50.1000">
    <property type="entry name" value="HAD superfamily/HAD-like"/>
    <property type="match status" value="1"/>
</dbReference>
<dbReference type="GO" id="GO:0006281">
    <property type="term" value="P:DNA repair"/>
    <property type="evidence" value="ECO:0007669"/>
    <property type="project" value="TreeGrafter"/>
</dbReference>
<dbReference type="PRINTS" id="PR00413">
    <property type="entry name" value="HADHALOGNASE"/>
</dbReference>
<dbReference type="SFLD" id="SFLDG01135">
    <property type="entry name" value="C1.5.6:_HAD__Beta-PGM__Phospha"/>
    <property type="match status" value="1"/>
</dbReference>
<dbReference type="InterPro" id="IPR041492">
    <property type="entry name" value="HAD_2"/>
</dbReference>
<proteinExistence type="predicted"/>
<keyword evidence="2" id="KW-1185">Reference proteome</keyword>
<dbReference type="GO" id="GO:0008967">
    <property type="term" value="F:phosphoglycolate phosphatase activity"/>
    <property type="evidence" value="ECO:0007669"/>
    <property type="project" value="UniProtKB-EC"/>
</dbReference>
<dbReference type="SFLD" id="SFLDG01129">
    <property type="entry name" value="C1.5:_HAD__Beta-PGM__Phosphata"/>
    <property type="match status" value="1"/>
</dbReference>
<dbReference type="EMBL" id="CYYU01000017">
    <property type="protein sequence ID" value="CUN98004.1"/>
    <property type="molecule type" value="Genomic_DNA"/>
</dbReference>
<dbReference type="RefSeq" id="WP_055162415.1">
    <property type="nucleotide sequence ID" value="NZ_CABIWZ010000017.1"/>
</dbReference>
<dbReference type="Gene3D" id="1.10.150.240">
    <property type="entry name" value="Putative phosphatase, domain 2"/>
    <property type="match status" value="1"/>
</dbReference>
<reference evidence="1 2" key="1">
    <citation type="submission" date="2015-09" db="EMBL/GenBank/DDBJ databases">
        <authorList>
            <consortium name="Pathogen Informatics"/>
        </authorList>
    </citation>
    <scope>NUCLEOTIDE SEQUENCE [LARGE SCALE GENOMIC DNA]</scope>
    <source>
        <strain evidence="1 2">2789STDY5608828</strain>
    </source>
</reference>
<dbReference type="Proteomes" id="UP000095546">
    <property type="component" value="Unassembled WGS sequence"/>
</dbReference>
<dbReference type="OrthoDB" id="9792518at2"/>
<keyword evidence="1" id="KW-0378">Hydrolase</keyword>
<dbReference type="GO" id="GO:0005829">
    <property type="term" value="C:cytosol"/>
    <property type="evidence" value="ECO:0007669"/>
    <property type="project" value="TreeGrafter"/>
</dbReference>
<dbReference type="AlphaFoldDB" id="A0A174BBL6"/>
<accession>A0A174BBL6</accession>
<gene>
    <name evidence="1" type="primary">gph_2</name>
    <name evidence="1" type="ORF">ERS852385_01839</name>
</gene>
<sequence length="221" mass="24498">MQYRAAIFDLDGTLVDTLEDLAISVNEMLASYGFPTHPLDEYRYYLGNGSKKLIERTLPKEKAADEAFVIEAMKRYQAVYEHHRDHTGPFPGIQAMLDKLKAQGIPMGVCTNKHQQAADEIIGGMFPAGTFTTVMGDRPGLPIKPDPKKVLMMAKEYGVRPEEVAYFGDTSVDMDTAVNAGFLPVGVLWGFRPEKELVEHGAKVILASPEELFEKLTFAKG</sequence>
<name>A0A174BBL6_9FIRM</name>
<dbReference type="eggNOG" id="COG0546">
    <property type="taxonomic scope" value="Bacteria"/>
</dbReference>
<dbReference type="PANTHER" id="PTHR43434">
    <property type="entry name" value="PHOSPHOGLYCOLATE PHOSPHATASE"/>
    <property type="match status" value="1"/>
</dbReference>
<dbReference type="InterPro" id="IPR050155">
    <property type="entry name" value="HAD-like_hydrolase_sf"/>
</dbReference>
<dbReference type="InterPro" id="IPR006439">
    <property type="entry name" value="HAD-SF_hydro_IA"/>
</dbReference>
<dbReference type="SUPFAM" id="SSF56784">
    <property type="entry name" value="HAD-like"/>
    <property type="match status" value="1"/>
</dbReference>
<dbReference type="InterPro" id="IPR023214">
    <property type="entry name" value="HAD_sf"/>
</dbReference>
<dbReference type="InterPro" id="IPR023198">
    <property type="entry name" value="PGP-like_dom2"/>
</dbReference>
<dbReference type="SFLD" id="SFLDS00003">
    <property type="entry name" value="Haloacid_Dehalogenase"/>
    <property type="match status" value="1"/>
</dbReference>
<dbReference type="NCBIfam" id="TIGR01549">
    <property type="entry name" value="HAD-SF-IA-v1"/>
    <property type="match status" value="1"/>
</dbReference>
<dbReference type="InterPro" id="IPR036412">
    <property type="entry name" value="HAD-like_sf"/>
</dbReference>
<evidence type="ECO:0000313" key="2">
    <source>
        <dbReference type="Proteomes" id="UP000095546"/>
    </source>
</evidence>
<dbReference type="EC" id="3.1.3.18" evidence="1"/>
<organism evidence="1 2">
    <name type="scientific">Mitsuokella jalaludinii</name>
    <dbReference type="NCBI Taxonomy" id="187979"/>
    <lineage>
        <taxon>Bacteria</taxon>
        <taxon>Bacillati</taxon>
        <taxon>Bacillota</taxon>
        <taxon>Negativicutes</taxon>
        <taxon>Selenomonadales</taxon>
        <taxon>Selenomonadaceae</taxon>
        <taxon>Mitsuokella</taxon>
    </lineage>
</organism>
<dbReference type="Pfam" id="PF13419">
    <property type="entry name" value="HAD_2"/>
    <property type="match status" value="1"/>
</dbReference>
<protein>
    <submittedName>
        <fullName evidence="1">Phosphoglycolate phosphatase</fullName>
        <ecNumber evidence="1">3.1.3.18</ecNumber>
    </submittedName>
</protein>
<dbReference type="PANTHER" id="PTHR43434:SF1">
    <property type="entry name" value="PHOSPHOGLYCOLATE PHOSPHATASE"/>
    <property type="match status" value="1"/>
</dbReference>
<evidence type="ECO:0000313" key="1">
    <source>
        <dbReference type="EMBL" id="CUN98004.1"/>
    </source>
</evidence>
<dbReference type="STRING" id="187979.ERS852385_01839"/>